<sequence length="286" mass="32463">MRKKLIKYSLNTTRIGKEGRLYIRLAMKDGYTYIADSYGLIPLKIAKPFYLDSTGEIFLYVLNPTGGIVQGDRYHMDVLLEPGAQAFITSQAATKVYRMECDYASATEFFEVGEGALLEYFPEPIIPFAGARFAGEMEVKLNQGSTAFIGEVLFPGRAKRGEIFEYDFFNRKTKVFYQGEIVYYDWLDLRPKEIKPDSFGIFEGYTHYGQLMIFSNAADRNLSDLLHVLLQNVPGIIGGASLTWKHGIIVRALSSSGIHLTRALTECWDLARRKLIGRSLPKIRKY</sequence>
<dbReference type="InterPro" id="IPR002669">
    <property type="entry name" value="UreD"/>
</dbReference>
<keyword evidence="3" id="KW-0996">Nickel insertion</keyword>
<keyword evidence="3" id="KW-0963">Cytoplasm</keyword>
<dbReference type="GO" id="GO:0016151">
    <property type="term" value="F:nickel cation binding"/>
    <property type="evidence" value="ECO:0007669"/>
    <property type="project" value="UniProtKB-UniRule"/>
</dbReference>
<comment type="function">
    <text evidence="3">Required for maturation of urease via the functional incorporation of the urease nickel metallocenter.</text>
</comment>
<evidence type="ECO:0000256" key="2">
    <source>
        <dbReference type="ARBA" id="ARBA00023186"/>
    </source>
</evidence>
<dbReference type="RefSeq" id="WP_088554053.1">
    <property type="nucleotide sequence ID" value="NZ_BDGJ01000100.1"/>
</dbReference>
<protein>
    <recommendedName>
        <fullName evidence="3">Urease accessory protein UreD</fullName>
    </recommendedName>
</protein>
<organism evidence="4 5">
    <name type="scientific">Calderihabitans maritimus</name>
    <dbReference type="NCBI Taxonomy" id="1246530"/>
    <lineage>
        <taxon>Bacteria</taxon>
        <taxon>Bacillati</taxon>
        <taxon>Bacillota</taxon>
        <taxon>Clostridia</taxon>
        <taxon>Neomoorellales</taxon>
        <taxon>Calderihabitantaceae</taxon>
        <taxon>Calderihabitans</taxon>
    </lineage>
</organism>
<reference evidence="5" key="1">
    <citation type="journal article" date="2017" name="Appl. Environ. Microbiol.">
        <title>Genomic analysis of Calderihabitans maritimus KKC1, a thermophilic hydrogenogenic carboxydotrophic bacterium isolated from marine sediment.</title>
        <authorList>
            <person name="Omae K."/>
            <person name="Yoneda Y."/>
            <person name="Fukuyama Y."/>
            <person name="Yoshida T."/>
            <person name="Sako Y."/>
        </authorList>
    </citation>
    <scope>NUCLEOTIDE SEQUENCE [LARGE SCALE GENOMIC DNA]</scope>
    <source>
        <strain evidence="5">KKC1</strain>
    </source>
</reference>
<dbReference type="HAMAP" id="MF_01384">
    <property type="entry name" value="UreD"/>
    <property type="match status" value="1"/>
</dbReference>
<dbReference type="GO" id="GO:0005737">
    <property type="term" value="C:cytoplasm"/>
    <property type="evidence" value="ECO:0007669"/>
    <property type="project" value="UniProtKB-SubCell"/>
</dbReference>
<comment type="subcellular location">
    <subcellularLocation>
        <location evidence="3">Cytoplasm</location>
    </subcellularLocation>
</comment>
<comment type="subunit">
    <text evidence="3">UreD, UreF and UreG form a complex that acts as a GTP-hydrolysis-dependent molecular chaperone, activating the urease apoprotein by helping to assemble the nickel containing metallocenter of UreC. The UreE protein probably delivers the nickel.</text>
</comment>
<dbReference type="Pfam" id="PF01774">
    <property type="entry name" value="UreD"/>
    <property type="match status" value="1"/>
</dbReference>
<evidence type="ECO:0000256" key="1">
    <source>
        <dbReference type="ARBA" id="ARBA00007177"/>
    </source>
</evidence>
<evidence type="ECO:0000313" key="4">
    <source>
        <dbReference type="EMBL" id="GAW92785.1"/>
    </source>
</evidence>
<dbReference type="PANTHER" id="PTHR33643:SF1">
    <property type="entry name" value="UREASE ACCESSORY PROTEIN D"/>
    <property type="match status" value="1"/>
</dbReference>
<accession>A0A1Z5HTY7</accession>
<evidence type="ECO:0000313" key="5">
    <source>
        <dbReference type="Proteomes" id="UP000197032"/>
    </source>
</evidence>
<dbReference type="AlphaFoldDB" id="A0A1Z5HTY7"/>
<dbReference type="EMBL" id="BDGJ01000100">
    <property type="protein sequence ID" value="GAW92785.1"/>
    <property type="molecule type" value="Genomic_DNA"/>
</dbReference>
<comment type="caution">
    <text evidence="4">The sequence shown here is derived from an EMBL/GenBank/DDBJ whole genome shotgun (WGS) entry which is preliminary data.</text>
</comment>
<comment type="similarity">
    <text evidence="1 3">Belongs to the UreD family.</text>
</comment>
<keyword evidence="2 3" id="KW-0143">Chaperone</keyword>
<keyword evidence="5" id="KW-1185">Reference proteome</keyword>
<dbReference type="OrthoDB" id="5328682at2"/>
<proteinExistence type="inferred from homology"/>
<name>A0A1Z5HTY7_9FIRM</name>
<dbReference type="PANTHER" id="PTHR33643">
    <property type="entry name" value="UREASE ACCESSORY PROTEIN D"/>
    <property type="match status" value="1"/>
</dbReference>
<gene>
    <name evidence="3" type="primary">ureD</name>
    <name evidence="4" type="ORF">KKC1_19340</name>
</gene>
<dbReference type="Proteomes" id="UP000197032">
    <property type="component" value="Unassembled WGS sequence"/>
</dbReference>
<evidence type="ECO:0000256" key="3">
    <source>
        <dbReference type="HAMAP-Rule" id="MF_01384"/>
    </source>
</evidence>